<dbReference type="PANTHER" id="PTHR10794">
    <property type="entry name" value="ABHYDROLASE DOMAIN-CONTAINING PROTEIN"/>
    <property type="match status" value="1"/>
</dbReference>
<organism evidence="4 5">
    <name type="scientific">Saitozyma podzolica</name>
    <dbReference type="NCBI Taxonomy" id="1890683"/>
    <lineage>
        <taxon>Eukaryota</taxon>
        <taxon>Fungi</taxon>
        <taxon>Dikarya</taxon>
        <taxon>Basidiomycota</taxon>
        <taxon>Agaricomycotina</taxon>
        <taxon>Tremellomycetes</taxon>
        <taxon>Tremellales</taxon>
        <taxon>Trimorphomycetaceae</taxon>
        <taxon>Saitozyma</taxon>
    </lineage>
</organism>
<dbReference type="InterPro" id="IPR029058">
    <property type="entry name" value="AB_hydrolase_fold"/>
</dbReference>
<protein>
    <recommendedName>
        <fullName evidence="3">AB hydrolase-1 domain-containing protein</fullName>
    </recommendedName>
</protein>
<dbReference type="EMBL" id="RSCD01000026">
    <property type="protein sequence ID" value="RSH82874.1"/>
    <property type="molecule type" value="Genomic_DNA"/>
</dbReference>
<dbReference type="GO" id="GO:0008126">
    <property type="term" value="F:acetylesterase activity"/>
    <property type="evidence" value="ECO:0007669"/>
    <property type="project" value="TreeGrafter"/>
</dbReference>
<feature type="region of interest" description="Disordered" evidence="2">
    <location>
        <begin position="460"/>
        <end position="482"/>
    </location>
</feature>
<keyword evidence="5" id="KW-1185">Reference proteome</keyword>
<gene>
    <name evidence="4" type="ORF">EHS25_005864</name>
</gene>
<dbReference type="InterPro" id="IPR050960">
    <property type="entry name" value="AB_hydrolase_4_sf"/>
</dbReference>
<evidence type="ECO:0000256" key="2">
    <source>
        <dbReference type="SAM" id="MobiDB-lite"/>
    </source>
</evidence>
<dbReference type="Proteomes" id="UP000279259">
    <property type="component" value="Unassembled WGS sequence"/>
</dbReference>
<dbReference type="GO" id="GO:0051792">
    <property type="term" value="P:medium-chain fatty acid biosynthetic process"/>
    <property type="evidence" value="ECO:0007669"/>
    <property type="project" value="TreeGrafter"/>
</dbReference>
<comment type="similarity">
    <text evidence="1">Belongs to the AB hydrolase superfamily. AB hydrolase 4 family.</text>
</comment>
<feature type="domain" description="AB hydrolase-1" evidence="3">
    <location>
        <begin position="158"/>
        <end position="261"/>
    </location>
</feature>
<name>A0A427XVI9_9TREE</name>
<dbReference type="SUPFAM" id="SSF53474">
    <property type="entry name" value="alpha/beta-Hydrolases"/>
    <property type="match status" value="1"/>
</dbReference>
<dbReference type="GO" id="GO:0051793">
    <property type="term" value="P:medium-chain fatty acid catabolic process"/>
    <property type="evidence" value="ECO:0007669"/>
    <property type="project" value="TreeGrafter"/>
</dbReference>
<dbReference type="Pfam" id="PF00561">
    <property type="entry name" value="Abhydrolase_1"/>
    <property type="match status" value="1"/>
</dbReference>
<dbReference type="STRING" id="1890683.A0A427XVI9"/>
<feature type="compositionally biased region" description="Gly residues" evidence="2">
    <location>
        <begin position="471"/>
        <end position="481"/>
    </location>
</feature>
<reference evidence="4 5" key="1">
    <citation type="submission" date="2018-11" db="EMBL/GenBank/DDBJ databases">
        <title>Genome sequence of Saitozyma podzolica DSM 27192.</title>
        <authorList>
            <person name="Aliyu H."/>
            <person name="Gorte O."/>
            <person name="Ochsenreither K."/>
        </authorList>
    </citation>
    <scope>NUCLEOTIDE SEQUENCE [LARGE SCALE GENOMIC DNA]</scope>
    <source>
        <strain evidence="4 5">DSM 27192</strain>
    </source>
</reference>
<evidence type="ECO:0000259" key="3">
    <source>
        <dbReference type="Pfam" id="PF00561"/>
    </source>
</evidence>
<accession>A0A427XVI9</accession>
<sequence length="497" mass="54146">MCSPVTYHLPQSTLSHFLAAPSKLWFTILGMLGLAVYPRQIVRVFPSKPGVLALGHAKGRSRIQDEDEADGWQGVEGERREMSVNEWVGENVPSLRGTFTPAWWLPNGHLQTVYSVFGDFTKIDQVQYSRTYLRVPDGGTLALDFTPSNHETLPPDTPTLVVCHGLTGGSHESYVRNVLSWAAKPASEGGLGVRAVVVNFRGCAGVPVTSPQLYSAGTTLDLATSLHYLRHHFPTSPLHGMGFSLGASVLARYIGETSSRCLLSSGIVLGCPWDVPGMSIKLESHFLTRKIYSEAMARNLLHMFFGHYDVNPGIFEREESPVKDVLPVLKKYRAKPNGISLKDVDDVMVCKVGGPRREGMFPFENADAYYAWASSEQYIGGVKRPLLSINAFDDPICDGRTLPITSISSSSHVYIAITGSGGHLGWFDGKGEKTRWVLKPIQEFLVAATRDLAAEGRSVEVVSGDESGDANGNGNGEGGAGWEWVVDPAHEMRDDGV</sequence>
<proteinExistence type="inferred from homology"/>
<evidence type="ECO:0000256" key="1">
    <source>
        <dbReference type="ARBA" id="ARBA00010884"/>
    </source>
</evidence>
<dbReference type="PANTHER" id="PTHR10794:SF63">
    <property type="entry name" value="ALPHA_BETA HYDROLASE 1, ISOFORM A"/>
    <property type="match status" value="1"/>
</dbReference>
<evidence type="ECO:0000313" key="4">
    <source>
        <dbReference type="EMBL" id="RSH82874.1"/>
    </source>
</evidence>
<dbReference type="Gene3D" id="3.40.50.1820">
    <property type="entry name" value="alpha/beta hydrolase"/>
    <property type="match status" value="1"/>
</dbReference>
<dbReference type="GO" id="GO:0047372">
    <property type="term" value="F:monoacylglycerol lipase activity"/>
    <property type="evidence" value="ECO:0007669"/>
    <property type="project" value="TreeGrafter"/>
</dbReference>
<dbReference type="InterPro" id="IPR000073">
    <property type="entry name" value="AB_hydrolase_1"/>
</dbReference>
<comment type="caution">
    <text evidence="4">The sequence shown here is derived from an EMBL/GenBank/DDBJ whole genome shotgun (WGS) entry which is preliminary data.</text>
</comment>
<dbReference type="AlphaFoldDB" id="A0A427XVI9"/>
<evidence type="ECO:0000313" key="5">
    <source>
        <dbReference type="Proteomes" id="UP000279259"/>
    </source>
</evidence>
<dbReference type="OrthoDB" id="5954035at2759"/>